<dbReference type="GO" id="GO:0009424">
    <property type="term" value="C:bacterial-type flagellum hook"/>
    <property type="evidence" value="ECO:0007669"/>
    <property type="project" value="UniProtKB-UniRule"/>
</dbReference>
<keyword evidence="11" id="KW-0282">Flagellum</keyword>
<comment type="subcellular location">
    <subcellularLocation>
        <location evidence="1 7">Bacterial flagellum</location>
    </subcellularLocation>
    <subcellularLocation>
        <location evidence="2 7">Secreted</location>
    </subcellularLocation>
</comment>
<evidence type="ECO:0000256" key="3">
    <source>
        <dbReference type="ARBA" id="ARBA00009677"/>
    </source>
</evidence>
<sequence length="479" mass="50316">MGINDIFSIATRGIAAQRQAIEVTSENIANVNTPGYSRQRVIMESGPANIASGFPIGGGVEVVAVQRSYDNLLQTQLVNGNSTYQQNLAKQTALQQVEPLFNEVSTDGLGKAMESFFGSWQDLSLNPQGAPERQALIARSQILVDTFHQMNTNLNAVITSADQDLVSITADVSDKLGNIALLNQQIMTTQGMGGNVNEMKDQRDLLVQELAGKVGITTSEQSNGTLTVSLTLGGQTLVSGNQYSTVYTSPDGGTPQRNDIYVTPLGNPPPANTPATDTDVTATIGGLNNGYGEIGGTLQVRDQIVPGYLAKLDELASKIITSVNTQHTAGADLAGGAGVAFFTGTSSADIAVSGTITSDPTRIAAAANPFVGPGDNRNALLIADIKNSSLAFSTGNSTVADFFNAFVSNVGIDVQKAKNTAAQGEAFLKQLNTLRESNAGVSLDEELTNLLKYQRAFEGAARLVTTGSEMMDTILAMVR</sequence>
<keyword evidence="12" id="KW-1185">Reference proteome</keyword>
<dbReference type="InterPro" id="IPR001444">
    <property type="entry name" value="Flag_bb_rod_N"/>
</dbReference>
<dbReference type="KEGG" id="geo:Geob_0635"/>
<feature type="domain" description="Flagellar basal-body/hook protein C-terminal" evidence="9">
    <location>
        <begin position="439"/>
        <end position="476"/>
    </location>
</feature>
<dbReference type="InterPro" id="IPR002371">
    <property type="entry name" value="FlgK"/>
</dbReference>
<dbReference type="eggNOG" id="COG1256">
    <property type="taxonomic scope" value="Bacteria"/>
</dbReference>
<dbReference type="SUPFAM" id="SSF64518">
    <property type="entry name" value="Phase 1 flagellin"/>
    <property type="match status" value="1"/>
</dbReference>
<evidence type="ECO:0000256" key="1">
    <source>
        <dbReference type="ARBA" id="ARBA00004365"/>
    </source>
</evidence>
<dbReference type="HOGENOM" id="CLU_012762_1_0_7"/>
<dbReference type="PANTHER" id="PTHR30033">
    <property type="entry name" value="FLAGELLAR HOOK-ASSOCIATED PROTEIN 1"/>
    <property type="match status" value="1"/>
</dbReference>
<evidence type="ECO:0000313" key="11">
    <source>
        <dbReference type="EMBL" id="ACM19000.1"/>
    </source>
</evidence>
<dbReference type="InterPro" id="IPR010930">
    <property type="entry name" value="Flg_bb/hook_C_dom"/>
</dbReference>
<dbReference type="InterPro" id="IPR019776">
    <property type="entry name" value="Flagellar_basal_body_rod_CS"/>
</dbReference>
<dbReference type="GO" id="GO:0005198">
    <property type="term" value="F:structural molecule activity"/>
    <property type="evidence" value="ECO:0007669"/>
    <property type="project" value="UniProtKB-UniRule"/>
</dbReference>
<keyword evidence="11" id="KW-0966">Cell projection</keyword>
<dbReference type="GO" id="GO:0005576">
    <property type="term" value="C:extracellular region"/>
    <property type="evidence" value="ECO:0007669"/>
    <property type="project" value="UniProtKB-SubCell"/>
</dbReference>
<dbReference type="Pfam" id="PF06429">
    <property type="entry name" value="Flg_bbr_C"/>
    <property type="match status" value="1"/>
</dbReference>
<reference evidence="11 12" key="1">
    <citation type="submission" date="2009-01" db="EMBL/GenBank/DDBJ databases">
        <title>Complete sequence of Geobacter sp. FRC-32.</title>
        <authorList>
            <consortium name="US DOE Joint Genome Institute"/>
            <person name="Lucas S."/>
            <person name="Copeland A."/>
            <person name="Lapidus A."/>
            <person name="Glavina del Rio T."/>
            <person name="Dalin E."/>
            <person name="Tice H."/>
            <person name="Bruce D."/>
            <person name="Goodwin L."/>
            <person name="Pitluck S."/>
            <person name="Saunders E."/>
            <person name="Brettin T."/>
            <person name="Detter J.C."/>
            <person name="Han C."/>
            <person name="Larimer F."/>
            <person name="Land M."/>
            <person name="Hauser L."/>
            <person name="Kyrpides N."/>
            <person name="Ovchinnikova G."/>
            <person name="Kostka J."/>
            <person name="Richardson P."/>
        </authorList>
    </citation>
    <scope>NUCLEOTIDE SEQUENCE [LARGE SCALE GENOMIC DNA]</scope>
    <source>
        <strain evidence="12">DSM 22248 / JCM 15807 / FRC-32</strain>
    </source>
</reference>
<evidence type="ECO:0000259" key="10">
    <source>
        <dbReference type="Pfam" id="PF22638"/>
    </source>
</evidence>
<gene>
    <name evidence="7 11" type="primary">flgK</name>
    <name evidence="11" type="ordered locus">Geob_0635</name>
</gene>
<feature type="domain" description="Flagellar basal body rod protein N-terminal" evidence="8">
    <location>
        <begin position="9"/>
        <end position="36"/>
    </location>
</feature>
<evidence type="ECO:0000313" key="12">
    <source>
        <dbReference type="Proteomes" id="UP000007721"/>
    </source>
</evidence>
<name>B9M0G3_GEODF</name>
<dbReference type="Proteomes" id="UP000007721">
    <property type="component" value="Chromosome"/>
</dbReference>
<dbReference type="PRINTS" id="PR01005">
    <property type="entry name" value="FLGHOOKAP1"/>
</dbReference>
<dbReference type="OrthoDB" id="9802553at2"/>
<dbReference type="Pfam" id="PF00460">
    <property type="entry name" value="Flg_bb_rod"/>
    <property type="match status" value="1"/>
</dbReference>
<evidence type="ECO:0000256" key="4">
    <source>
        <dbReference type="ARBA" id="ARBA00016244"/>
    </source>
</evidence>
<evidence type="ECO:0000256" key="7">
    <source>
        <dbReference type="RuleBase" id="RU362065"/>
    </source>
</evidence>
<keyword evidence="5 7" id="KW-0964">Secreted</keyword>
<evidence type="ECO:0000256" key="5">
    <source>
        <dbReference type="ARBA" id="ARBA00022525"/>
    </source>
</evidence>
<dbReference type="PANTHER" id="PTHR30033:SF1">
    <property type="entry name" value="FLAGELLAR HOOK-ASSOCIATED PROTEIN 1"/>
    <property type="match status" value="1"/>
</dbReference>
<feature type="domain" description="Flagellar hook-associated protein FlgK helical" evidence="10">
    <location>
        <begin position="94"/>
        <end position="342"/>
    </location>
</feature>
<accession>B9M0G3</accession>
<comment type="similarity">
    <text evidence="3 7">Belongs to the flagella basal body rod proteins family.</text>
</comment>
<dbReference type="RefSeq" id="WP_012645729.1">
    <property type="nucleotide sequence ID" value="NC_011979.1"/>
</dbReference>
<keyword evidence="11" id="KW-0969">Cilium</keyword>
<dbReference type="PROSITE" id="PS00588">
    <property type="entry name" value="FLAGELLA_BB_ROD"/>
    <property type="match status" value="1"/>
</dbReference>
<evidence type="ECO:0000259" key="8">
    <source>
        <dbReference type="Pfam" id="PF00460"/>
    </source>
</evidence>
<evidence type="ECO:0000259" key="9">
    <source>
        <dbReference type="Pfam" id="PF06429"/>
    </source>
</evidence>
<dbReference type="InterPro" id="IPR053927">
    <property type="entry name" value="FlgK_helical"/>
</dbReference>
<evidence type="ECO:0000256" key="2">
    <source>
        <dbReference type="ARBA" id="ARBA00004613"/>
    </source>
</evidence>
<proteinExistence type="inferred from homology"/>
<dbReference type="STRING" id="316067.Geob_0635"/>
<dbReference type="Pfam" id="PF22638">
    <property type="entry name" value="FlgK_D1"/>
    <property type="match status" value="1"/>
</dbReference>
<dbReference type="NCBIfam" id="TIGR02492">
    <property type="entry name" value="flgK_ends"/>
    <property type="match status" value="1"/>
</dbReference>
<dbReference type="AlphaFoldDB" id="B9M0G3"/>
<keyword evidence="6 7" id="KW-0975">Bacterial flagellum</keyword>
<dbReference type="GO" id="GO:0044780">
    <property type="term" value="P:bacterial-type flagellum assembly"/>
    <property type="evidence" value="ECO:0007669"/>
    <property type="project" value="InterPro"/>
</dbReference>
<evidence type="ECO:0000256" key="6">
    <source>
        <dbReference type="ARBA" id="ARBA00023143"/>
    </source>
</evidence>
<organism evidence="11 12">
    <name type="scientific">Geotalea daltonii (strain DSM 22248 / JCM 15807 / FRC-32)</name>
    <name type="common">Geobacter daltonii</name>
    <dbReference type="NCBI Taxonomy" id="316067"/>
    <lineage>
        <taxon>Bacteria</taxon>
        <taxon>Pseudomonadati</taxon>
        <taxon>Thermodesulfobacteriota</taxon>
        <taxon>Desulfuromonadia</taxon>
        <taxon>Geobacterales</taxon>
        <taxon>Geobacteraceae</taxon>
        <taxon>Geotalea</taxon>
    </lineage>
</organism>
<dbReference type="EMBL" id="CP001390">
    <property type="protein sequence ID" value="ACM19000.1"/>
    <property type="molecule type" value="Genomic_DNA"/>
</dbReference>
<protein>
    <recommendedName>
        <fullName evidence="4 7">Flagellar hook-associated protein 1</fullName>
        <shortName evidence="7">HAP1</shortName>
    </recommendedName>
</protein>